<dbReference type="EMBL" id="BDSP01000173">
    <property type="protein sequence ID" value="GAX21870.1"/>
    <property type="molecule type" value="Genomic_DNA"/>
</dbReference>
<dbReference type="InParanoid" id="A0A1Z5K6I8"/>
<accession>A0A1Z5K6I8</accession>
<dbReference type="AlphaFoldDB" id="A0A1Z5K6I8"/>
<dbReference type="Pfam" id="PF01753">
    <property type="entry name" value="zf-MYND"/>
    <property type="match status" value="1"/>
</dbReference>
<evidence type="ECO:0000256" key="2">
    <source>
        <dbReference type="ARBA" id="ARBA00022771"/>
    </source>
</evidence>
<organism evidence="6 7">
    <name type="scientific">Fistulifera solaris</name>
    <name type="common">Oleaginous diatom</name>
    <dbReference type="NCBI Taxonomy" id="1519565"/>
    <lineage>
        <taxon>Eukaryota</taxon>
        <taxon>Sar</taxon>
        <taxon>Stramenopiles</taxon>
        <taxon>Ochrophyta</taxon>
        <taxon>Bacillariophyta</taxon>
        <taxon>Bacillariophyceae</taxon>
        <taxon>Bacillariophycidae</taxon>
        <taxon>Naviculales</taxon>
        <taxon>Naviculaceae</taxon>
        <taxon>Fistulifera</taxon>
    </lineage>
</organism>
<proteinExistence type="predicted"/>
<keyword evidence="3" id="KW-0862">Zinc</keyword>
<name>A0A1Z5K6I8_FISSO</name>
<dbReference type="SUPFAM" id="SSF144232">
    <property type="entry name" value="HIT/MYND zinc finger-like"/>
    <property type="match status" value="1"/>
</dbReference>
<evidence type="ECO:0000256" key="1">
    <source>
        <dbReference type="ARBA" id="ARBA00022723"/>
    </source>
</evidence>
<keyword evidence="2 4" id="KW-0863">Zinc-finger</keyword>
<gene>
    <name evidence="6" type="ORF">FisN_30Hu071</name>
</gene>
<dbReference type="InterPro" id="IPR002893">
    <property type="entry name" value="Znf_MYND"/>
</dbReference>
<feature type="domain" description="MYND-type" evidence="5">
    <location>
        <begin position="15"/>
        <end position="54"/>
    </location>
</feature>
<evidence type="ECO:0000313" key="7">
    <source>
        <dbReference type="Proteomes" id="UP000198406"/>
    </source>
</evidence>
<sequence length="361" mass="41663">MYEGKDPLLQDEPSCYHCSVKPTTKLLRCSRCHVAWYCTPTCQKAHHKKHRFLCMEIDKYTKLVDDEGNRLCAALGANIFETEIGNFWGLLPATATYMDLTNALANWYSSLALECNVKEVWEKALYHQLEHLQLGVLDRMDARLRVPFFLLYMNRDDDAFTFIRYWVETKEVLETNPDAVFERHRNSKSGDWLYPRETDARYLDIFDQVPGDLIQEMELPFLVALFLIKLRIVASHDDATESMDIAFKTTGGQRIQEVQSAIAEMLVRQDVDAENQRRQIYWLLFLIHRRNPHMLPGLTNPAPYFNRPPPTDRIAGEPSEVSMCLLDCKVAFYRVPAAPEILKNILAAIESSAPTRPRIGC</sequence>
<reference evidence="6 7" key="1">
    <citation type="journal article" date="2015" name="Plant Cell">
        <title>Oil accumulation by the oleaginous diatom Fistulifera solaris as revealed by the genome and transcriptome.</title>
        <authorList>
            <person name="Tanaka T."/>
            <person name="Maeda Y."/>
            <person name="Veluchamy A."/>
            <person name="Tanaka M."/>
            <person name="Abida H."/>
            <person name="Marechal E."/>
            <person name="Bowler C."/>
            <person name="Muto M."/>
            <person name="Sunaga Y."/>
            <person name="Tanaka M."/>
            <person name="Yoshino T."/>
            <person name="Taniguchi T."/>
            <person name="Fukuda Y."/>
            <person name="Nemoto M."/>
            <person name="Matsumoto M."/>
            <person name="Wong P.S."/>
            <person name="Aburatani S."/>
            <person name="Fujibuchi W."/>
        </authorList>
    </citation>
    <scope>NUCLEOTIDE SEQUENCE [LARGE SCALE GENOMIC DNA]</scope>
    <source>
        <strain evidence="6 7">JPCC DA0580</strain>
    </source>
</reference>
<dbReference type="OrthoDB" id="5952526at2759"/>
<keyword evidence="1" id="KW-0479">Metal-binding</keyword>
<evidence type="ECO:0000313" key="6">
    <source>
        <dbReference type="EMBL" id="GAX21870.1"/>
    </source>
</evidence>
<evidence type="ECO:0000259" key="5">
    <source>
        <dbReference type="PROSITE" id="PS50865"/>
    </source>
</evidence>
<dbReference type="PROSITE" id="PS01360">
    <property type="entry name" value="ZF_MYND_1"/>
    <property type="match status" value="1"/>
</dbReference>
<evidence type="ECO:0000256" key="3">
    <source>
        <dbReference type="ARBA" id="ARBA00022833"/>
    </source>
</evidence>
<protein>
    <recommendedName>
        <fullName evidence="5">MYND-type domain-containing protein</fullName>
    </recommendedName>
</protein>
<dbReference type="Proteomes" id="UP000198406">
    <property type="component" value="Unassembled WGS sequence"/>
</dbReference>
<dbReference type="PROSITE" id="PS50865">
    <property type="entry name" value="ZF_MYND_2"/>
    <property type="match status" value="1"/>
</dbReference>
<dbReference type="GO" id="GO:0008270">
    <property type="term" value="F:zinc ion binding"/>
    <property type="evidence" value="ECO:0007669"/>
    <property type="project" value="UniProtKB-KW"/>
</dbReference>
<dbReference type="Gene3D" id="6.10.140.2220">
    <property type="match status" value="1"/>
</dbReference>
<evidence type="ECO:0000256" key="4">
    <source>
        <dbReference type="PROSITE-ProRule" id="PRU00134"/>
    </source>
</evidence>
<comment type="caution">
    <text evidence="6">The sequence shown here is derived from an EMBL/GenBank/DDBJ whole genome shotgun (WGS) entry which is preliminary data.</text>
</comment>
<keyword evidence="7" id="KW-1185">Reference proteome</keyword>